<feature type="chain" id="PRO_5032509693" evidence="1">
    <location>
        <begin position="16"/>
        <end position="145"/>
    </location>
</feature>
<evidence type="ECO:0000313" key="2">
    <source>
        <dbReference type="EMBL" id="CAF4443158.1"/>
    </source>
</evidence>
<keyword evidence="1" id="KW-0732">Signal</keyword>
<accession>A0A820RY10</accession>
<feature type="signal peptide" evidence="1">
    <location>
        <begin position="1"/>
        <end position="15"/>
    </location>
</feature>
<dbReference type="Proteomes" id="UP000663844">
    <property type="component" value="Unassembled WGS sequence"/>
</dbReference>
<dbReference type="AlphaFoldDB" id="A0A820RY10"/>
<evidence type="ECO:0000313" key="3">
    <source>
        <dbReference type="Proteomes" id="UP000663844"/>
    </source>
</evidence>
<name>A0A820RY10_9BILA</name>
<feature type="non-terminal residue" evidence="2">
    <location>
        <position position="1"/>
    </location>
</feature>
<evidence type="ECO:0000256" key="1">
    <source>
        <dbReference type="SAM" id="SignalP"/>
    </source>
</evidence>
<protein>
    <submittedName>
        <fullName evidence="2">Uncharacterized protein</fullName>
    </submittedName>
</protein>
<organism evidence="2 3">
    <name type="scientific">Adineta steineri</name>
    <dbReference type="NCBI Taxonomy" id="433720"/>
    <lineage>
        <taxon>Eukaryota</taxon>
        <taxon>Metazoa</taxon>
        <taxon>Spiralia</taxon>
        <taxon>Gnathifera</taxon>
        <taxon>Rotifera</taxon>
        <taxon>Eurotatoria</taxon>
        <taxon>Bdelloidea</taxon>
        <taxon>Adinetida</taxon>
        <taxon>Adinetidae</taxon>
        <taxon>Adineta</taxon>
    </lineage>
</organism>
<comment type="caution">
    <text evidence="2">The sequence shown here is derived from an EMBL/GenBank/DDBJ whole genome shotgun (WGS) entry which is preliminary data.</text>
</comment>
<proteinExistence type="predicted"/>
<feature type="non-terminal residue" evidence="2">
    <location>
        <position position="145"/>
    </location>
</feature>
<gene>
    <name evidence="2" type="ORF">OXD698_LOCUS53941</name>
</gene>
<dbReference type="EMBL" id="CAJOAZ010031862">
    <property type="protein sequence ID" value="CAF4443158.1"/>
    <property type="molecule type" value="Genomic_DNA"/>
</dbReference>
<reference evidence="2" key="1">
    <citation type="submission" date="2021-02" db="EMBL/GenBank/DDBJ databases">
        <authorList>
            <person name="Nowell W R."/>
        </authorList>
    </citation>
    <scope>NUCLEOTIDE SEQUENCE</scope>
</reference>
<sequence>YNIILIFIVISSCLCQNLTYVLTYTSTSVINSYLNPNISILTNAAVVERLLSTSNGLVSSTKILLTATNIQSIVFAWNTGDCSYPSALAASYPTIFISSPICFTQTSLSNNLLQLSPTTDQLGYAAVLFMRSYSLHYFSMIISDS</sequence>